<evidence type="ECO:0000256" key="1">
    <source>
        <dbReference type="SAM" id="MobiDB-lite"/>
    </source>
</evidence>
<feature type="non-terminal residue" evidence="3">
    <location>
        <position position="364"/>
    </location>
</feature>
<dbReference type="PANTHER" id="PTHR20884:SF8">
    <property type="entry name" value="GDP-D-GLUCOSE PHOSPHORYLASE 1"/>
    <property type="match status" value="1"/>
</dbReference>
<dbReference type="GO" id="GO:0080048">
    <property type="term" value="F:GDP-D-glucose phosphorylase activity"/>
    <property type="evidence" value="ECO:0007669"/>
    <property type="project" value="UniProtKB-EC"/>
</dbReference>
<organism evidence="3 4">
    <name type="scientific">Smithornis capensis</name>
    <dbReference type="NCBI Taxonomy" id="363769"/>
    <lineage>
        <taxon>Eukaryota</taxon>
        <taxon>Metazoa</taxon>
        <taxon>Chordata</taxon>
        <taxon>Craniata</taxon>
        <taxon>Vertebrata</taxon>
        <taxon>Euteleostomi</taxon>
        <taxon>Archelosauria</taxon>
        <taxon>Archosauria</taxon>
        <taxon>Dinosauria</taxon>
        <taxon>Saurischia</taxon>
        <taxon>Theropoda</taxon>
        <taxon>Coelurosauria</taxon>
        <taxon>Aves</taxon>
        <taxon>Neognathae</taxon>
        <taxon>Neoaves</taxon>
        <taxon>Telluraves</taxon>
        <taxon>Australaves</taxon>
        <taxon>Passeriformes</taxon>
        <taxon>Eurylaimidae</taxon>
        <taxon>Smithornis</taxon>
    </lineage>
</organism>
<dbReference type="EMBL" id="VWYW01000005">
    <property type="protein sequence ID" value="NXF01006.1"/>
    <property type="molecule type" value="Genomic_DNA"/>
</dbReference>
<dbReference type="InterPro" id="IPR058866">
    <property type="entry name" value="GDPGP1_N"/>
</dbReference>
<dbReference type="PANTHER" id="PTHR20884">
    <property type="entry name" value="GDP-D-GLUCOSE PHOSPHORYLASE 1"/>
    <property type="match status" value="1"/>
</dbReference>
<protein>
    <submittedName>
        <fullName evidence="3">GDPP1 phosphorylase</fullName>
    </submittedName>
</protein>
<evidence type="ECO:0000259" key="2">
    <source>
        <dbReference type="Pfam" id="PF26217"/>
    </source>
</evidence>
<feature type="domain" description="GDPGP1-like N-terminal" evidence="2">
    <location>
        <begin position="46"/>
        <end position="207"/>
    </location>
</feature>
<evidence type="ECO:0000313" key="4">
    <source>
        <dbReference type="Proteomes" id="UP000567624"/>
    </source>
</evidence>
<gene>
    <name evidence="3" type="primary">Gdpgp1</name>
    <name evidence="3" type="ORF">SMICAP_R00100</name>
</gene>
<feature type="region of interest" description="Disordered" evidence="1">
    <location>
        <begin position="1"/>
        <end position="20"/>
    </location>
</feature>
<dbReference type="InterPro" id="IPR036265">
    <property type="entry name" value="HIT-like_sf"/>
</dbReference>
<dbReference type="SUPFAM" id="SSF54197">
    <property type="entry name" value="HIT-like"/>
    <property type="match status" value="1"/>
</dbReference>
<dbReference type="AlphaFoldDB" id="A0A7K8Q8E9"/>
<feature type="non-terminal residue" evidence="3">
    <location>
        <position position="1"/>
    </location>
</feature>
<dbReference type="GO" id="GO:0005737">
    <property type="term" value="C:cytoplasm"/>
    <property type="evidence" value="ECO:0007669"/>
    <property type="project" value="UniProtKB-SubCell"/>
</dbReference>
<name>A0A7K8Q8E9_9PASS</name>
<dbReference type="GO" id="GO:0005085">
    <property type="term" value="F:guanyl-nucleotide exchange factor activity"/>
    <property type="evidence" value="ECO:0007669"/>
    <property type="project" value="UniProtKB-KW"/>
</dbReference>
<sequence length="364" mass="38437">PVPAMAETAAVGGQRGEPSPEEFVYSEEDFVLQAAGWDDPDSALSRFDRALLAGWSDRMERGVFRYRLGPLPTRVLPGPVCLVAQLNEQRGAQRRPPQPVRSLRDPFDPGAFNFTRLRPAELLLQLCRAGGPGPPPDPLLVAINASPLERGHVLLLPEPARRLPQALTAPVLRGALEAALLSAHPGFRVGFNGLGGGASVNHLHLHGLYLGHPLPLETAPAEPLGPRLALLRAGPAPAFLFFAAGPAALEPVSRAVCRAAEHLGGAGLACNVLATRGDPPAGPGAGGGRGLRVLLWARPPRFGPKAGEPFAVALCELAGLLPLPAAPLYRDITEAEALSAIRQHLLPEHELLRLGGELLRLLES</sequence>
<dbReference type="GO" id="GO:0000166">
    <property type="term" value="F:nucleotide binding"/>
    <property type="evidence" value="ECO:0007669"/>
    <property type="project" value="UniProtKB-KW"/>
</dbReference>
<dbReference type="InterPro" id="IPR026506">
    <property type="entry name" value="GDPGP"/>
</dbReference>
<evidence type="ECO:0000313" key="3">
    <source>
        <dbReference type="EMBL" id="NXF01006.1"/>
    </source>
</evidence>
<proteinExistence type="predicted"/>
<keyword evidence="4" id="KW-1185">Reference proteome</keyword>
<comment type="caution">
    <text evidence="3">The sequence shown here is derived from an EMBL/GenBank/DDBJ whole genome shotgun (WGS) entry which is preliminary data.</text>
</comment>
<dbReference type="GO" id="GO:0016787">
    <property type="term" value="F:hydrolase activity"/>
    <property type="evidence" value="ECO:0007669"/>
    <property type="project" value="UniProtKB-KW"/>
</dbReference>
<dbReference type="Proteomes" id="UP000567624">
    <property type="component" value="Unassembled WGS sequence"/>
</dbReference>
<accession>A0A7K8Q8E9</accession>
<reference evidence="3 4" key="1">
    <citation type="submission" date="2019-09" db="EMBL/GenBank/DDBJ databases">
        <title>Bird 10,000 Genomes (B10K) Project - Family phase.</title>
        <authorList>
            <person name="Zhang G."/>
        </authorList>
    </citation>
    <scope>NUCLEOTIDE SEQUENCE [LARGE SCALE GENOMIC DNA]</scope>
    <source>
        <strain evidence="3">B10K-CU-031-20</strain>
    </source>
</reference>
<dbReference type="Pfam" id="PF26217">
    <property type="entry name" value="GDPGP1_N"/>
    <property type="match status" value="1"/>
</dbReference>
<dbReference type="GO" id="GO:0006006">
    <property type="term" value="P:glucose metabolic process"/>
    <property type="evidence" value="ECO:0007669"/>
    <property type="project" value="TreeGrafter"/>
</dbReference>